<evidence type="ECO:0000313" key="2">
    <source>
        <dbReference type="Proteomes" id="UP000515820"/>
    </source>
</evidence>
<evidence type="ECO:0000313" key="1">
    <source>
        <dbReference type="EMBL" id="QHB80458.1"/>
    </source>
</evidence>
<organism evidence="1 2">
    <name type="scientific">Sphingomonas phage vB_StuS_MMDA13</name>
    <dbReference type="NCBI Taxonomy" id="2686378"/>
    <lineage>
        <taxon>Viruses</taxon>
        <taxon>Duplodnaviria</taxon>
        <taxon>Heunggongvirae</taxon>
        <taxon>Uroviricota</taxon>
        <taxon>Caudoviricetes</taxon>
        <taxon>Queuovirinae</taxon>
        <taxon>Torvergatavirus</taxon>
        <taxon>Torvergatavirus MMDA13</taxon>
    </lineage>
</organism>
<protein>
    <submittedName>
        <fullName evidence="1">Putative tail assembly protein</fullName>
    </submittedName>
</protein>
<proteinExistence type="predicted"/>
<dbReference type="EMBL" id="MN820898">
    <property type="protein sequence ID" value="QHB80458.1"/>
    <property type="molecule type" value="Genomic_DNA"/>
</dbReference>
<gene>
    <name evidence="1" type="ORF">MMDA13_gp25</name>
</gene>
<reference evidence="1 2" key="1">
    <citation type="journal article" date="2020" name="Viruses">
        <title>Characterization of vB_StuS_MMDA13, a Newly Discovered Bacteriophage Infecting the Agar-Degrading Species Sphingomonas turrisvirgatae.</title>
        <authorList>
            <person name="Marmo P."/>
            <person name="Thaller M.C."/>
            <person name="Di Lallo G."/>
            <person name="Henrici De Angelis L."/>
            <person name="Poerio N."/>
            <person name="De Santis F."/>
            <person name="Fraziano M."/>
            <person name="Migliore L."/>
            <person name="D'Andrea M.M."/>
        </authorList>
    </citation>
    <scope>NUCLEOTIDE SEQUENCE [LARGE SCALE GENOMIC DNA]</scope>
</reference>
<sequence length="54" mass="5960">MAYTPPVTPDIIFNFVTPEYIAPVTPDIIFEMTTEDDGGGSGNDPRRVQIFVIT</sequence>
<name>A0A7G3PNB7_9CAUD</name>
<accession>A0A7G3PNB7</accession>
<keyword evidence="2" id="KW-1185">Reference proteome</keyword>
<dbReference type="Proteomes" id="UP000515820">
    <property type="component" value="Segment"/>
</dbReference>